<dbReference type="InterPro" id="IPR013430">
    <property type="entry name" value="Toxin_antidote_HigA"/>
</dbReference>
<dbReference type="InterPro" id="IPR052345">
    <property type="entry name" value="Rad_response_metalloprotease"/>
</dbReference>
<dbReference type="PANTHER" id="PTHR43236">
    <property type="entry name" value="ANTITOXIN HIGA1"/>
    <property type="match status" value="1"/>
</dbReference>
<dbReference type="InterPro" id="IPR001387">
    <property type="entry name" value="Cro/C1-type_HTH"/>
</dbReference>
<comment type="similarity">
    <text evidence="1">Belongs to the short-chain fatty acyl-CoA assimilation regulator (ScfR) family.</text>
</comment>
<dbReference type="SUPFAM" id="SSF47413">
    <property type="entry name" value="lambda repressor-like DNA-binding domains"/>
    <property type="match status" value="1"/>
</dbReference>
<dbReference type="PROSITE" id="PS50943">
    <property type="entry name" value="HTH_CROC1"/>
    <property type="match status" value="1"/>
</dbReference>
<dbReference type="SMART" id="SM00530">
    <property type="entry name" value="HTH_XRE"/>
    <property type="match status" value="1"/>
</dbReference>
<dbReference type="PANTHER" id="PTHR43236:SF1">
    <property type="entry name" value="BLL7220 PROTEIN"/>
    <property type="match status" value="1"/>
</dbReference>
<dbReference type="Pfam" id="PF01381">
    <property type="entry name" value="HTH_3"/>
    <property type="match status" value="1"/>
</dbReference>
<feature type="domain" description="HTH cro/C1-type" evidence="2">
    <location>
        <begin position="24"/>
        <end position="78"/>
    </location>
</feature>
<evidence type="ECO:0000259" key="2">
    <source>
        <dbReference type="PROSITE" id="PS50943"/>
    </source>
</evidence>
<dbReference type="Proteomes" id="UP001251857">
    <property type="component" value="Unassembled WGS sequence"/>
</dbReference>
<evidence type="ECO:0000256" key="1">
    <source>
        <dbReference type="ARBA" id="ARBA00007227"/>
    </source>
</evidence>
<comment type="caution">
    <text evidence="3">The sequence shown here is derived from an EMBL/GenBank/DDBJ whole genome shotgun (WGS) entry which is preliminary data.</text>
</comment>
<accession>A0ABU3C4A3</accession>
<dbReference type="CDD" id="cd00093">
    <property type="entry name" value="HTH_XRE"/>
    <property type="match status" value="1"/>
</dbReference>
<dbReference type="EMBL" id="JAVRIB010000031">
    <property type="protein sequence ID" value="MDT0636370.1"/>
    <property type="molecule type" value="Genomic_DNA"/>
</dbReference>
<gene>
    <name evidence="3" type="ORF">RM532_15585</name>
</gene>
<dbReference type="RefSeq" id="WP_311654264.1">
    <property type="nucleotide sequence ID" value="NZ_JAVRIB010000031.1"/>
</dbReference>
<sequence>MTNVSAPRLAGFEPDWLSPPGDTIAEVLDERGLSQRALARRTGFSAKFINQLIAGKAALTEETALKLERVLGSSARFWLNLESRYRETLARQQEREKAKCWVGWLNELPVKELMKAGAIPHVRLSNNRKPDVVLDLLRFFGVASPQEWVDQYDALEGQYRRTRKEQCDEAAIAGWLRMGERAAAQQATAFYSRSAFMEALRTIRGLTVEPPSAWQPKLIELCAQAGVALVFVPAIRRAHVSGVARWLSSDKALIQLSVYGKWNDRMWFTFFHEAGHILMHAKKAIFLDDPHRESEVNQQEEEANRFASEFLIPRKAEGEFSRLSGAPEIIDFAQSLGIHPGIVVGRLQHEGLLEFNQLNYLKDRFEFVPKAGSV</sequence>
<dbReference type="Gene3D" id="1.10.10.2910">
    <property type="match status" value="1"/>
</dbReference>
<dbReference type="InterPro" id="IPR010982">
    <property type="entry name" value="Lambda_DNA-bd_dom_sf"/>
</dbReference>
<name>A0ABU3C4A3_9GAMM</name>
<evidence type="ECO:0000313" key="4">
    <source>
        <dbReference type="Proteomes" id="UP001251857"/>
    </source>
</evidence>
<dbReference type="InterPro" id="IPR010359">
    <property type="entry name" value="IrrE_HExxH"/>
</dbReference>
<evidence type="ECO:0000313" key="3">
    <source>
        <dbReference type="EMBL" id="MDT0636370.1"/>
    </source>
</evidence>
<dbReference type="Gene3D" id="1.10.260.40">
    <property type="entry name" value="lambda repressor-like DNA-binding domains"/>
    <property type="match status" value="1"/>
</dbReference>
<dbReference type="Pfam" id="PF06114">
    <property type="entry name" value="Peptidase_M78"/>
    <property type="match status" value="1"/>
</dbReference>
<reference evidence="3 4" key="1">
    <citation type="submission" date="2023-09" db="EMBL/GenBank/DDBJ databases">
        <authorList>
            <person name="Rey-Velasco X."/>
        </authorList>
    </citation>
    <scope>NUCLEOTIDE SEQUENCE [LARGE SCALE GENOMIC DNA]</scope>
    <source>
        <strain evidence="3 4">W335</strain>
    </source>
</reference>
<keyword evidence="4" id="KW-1185">Reference proteome</keyword>
<organism evidence="3 4">
    <name type="scientific">Spectribacter hydrogenoxidans</name>
    <dbReference type="NCBI Taxonomy" id="3075608"/>
    <lineage>
        <taxon>Bacteria</taxon>
        <taxon>Pseudomonadati</taxon>
        <taxon>Pseudomonadota</taxon>
        <taxon>Gammaproteobacteria</taxon>
        <taxon>Salinisphaerales</taxon>
        <taxon>Salinisphaeraceae</taxon>
        <taxon>Spectribacter</taxon>
    </lineage>
</organism>
<proteinExistence type="inferred from homology"/>
<dbReference type="NCBIfam" id="TIGR02607">
    <property type="entry name" value="antidote_HigA"/>
    <property type="match status" value="1"/>
</dbReference>
<protein>
    <submittedName>
        <fullName evidence="3">HigA family addiction module antitoxin</fullName>
    </submittedName>
</protein>